<organism evidence="2">
    <name type="scientific">Oryza brachyantha</name>
    <name type="common">malo sina</name>
    <dbReference type="NCBI Taxonomy" id="4533"/>
    <lineage>
        <taxon>Eukaryota</taxon>
        <taxon>Viridiplantae</taxon>
        <taxon>Streptophyta</taxon>
        <taxon>Embryophyta</taxon>
        <taxon>Tracheophyta</taxon>
        <taxon>Spermatophyta</taxon>
        <taxon>Magnoliopsida</taxon>
        <taxon>Liliopsida</taxon>
        <taxon>Poales</taxon>
        <taxon>Poaceae</taxon>
        <taxon>BOP clade</taxon>
        <taxon>Oryzoideae</taxon>
        <taxon>Oryzeae</taxon>
        <taxon>Oryzinae</taxon>
        <taxon>Oryza</taxon>
    </lineage>
</organism>
<accession>J3NBW3</accession>
<evidence type="ECO:0000313" key="3">
    <source>
        <dbReference type="Proteomes" id="UP000006038"/>
    </source>
</evidence>
<reference evidence="2" key="2">
    <citation type="submission" date="2013-04" db="UniProtKB">
        <authorList>
            <consortium name="EnsemblPlants"/>
        </authorList>
    </citation>
    <scope>IDENTIFICATION</scope>
</reference>
<feature type="region of interest" description="Disordered" evidence="1">
    <location>
        <begin position="1"/>
        <end position="67"/>
    </location>
</feature>
<sequence length="67" mass="6891">MGMGSQSHSGTRRVHFGDSSVLEEKDRGGGGGGGVGEVAEEDEQDECSSVTSHESEAPLAQSMHSLS</sequence>
<proteinExistence type="predicted"/>
<dbReference type="EnsemblPlants" id="OB12G14710.1">
    <property type="protein sequence ID" value="OB12G14710.1"/>
    <property type="gene ID" value="OB12G14710"/>
</dbReference>
<dbReference type="HOGENOM" id="CLU_2816498_0_0_1"/>
<name>J3NBW3_ORYBR</name>
<reference evidence="2" key="1">
    <citation type="journal article" date="2013" name="Nat. Commun.">
        <title>Whole-genome sequencing of Oryza brachyantha reveals mechanisms underlying Oryza genome evolution.</title>
        <authorList>
            <person name="Chen J."/>
            <person name="Huang Q."/>
            <person name="Gao D."/>
            <person name="Wang J."/>
            <person name="Lang Y."/>
            <person name="Liu T."/>
            <person name="Li B."/>
            <person name="Bai Z."/>
            <person name="Luis Goicoechea J."/>
            <person name="Liang C."/>
            <person name="Chen C."/>
            <person name="Zhang W."/>
            <person name="Sun S."/>
            <person name="Liao Y."/>
            <person name="Zhang X."/>
            <person name="Yang L."/>
            <person name="Song C."/>
            <person name="Wang M."/>
            <person name="Shi J."/>
            <person name="Liu G."/>
            <person name="Liu J."/>
            <person name="Zhou H."/>
            <person name="Zhou W."/>
            <person name="Yu Q."/>
            <person name="An N."/>
            <person name="Chen Y."/>
            <person name="Cai Q."/>
            <person name="Wang B."/>
            <person name="Liu B."/>
            <person name="Min J."/>
            <person name="Huang Y."/>
            <person name="Wu H."/>
            <person name="Li Z."/>
            <person name="Zhang Y."/>
            <person name="Yin Y."/>
            <person name="Song W."/>
            <person name="Jiang J."/>
            <person name="Jackson S.A."/>
            <person name="Wing R.A."/>
            <person name="Wang J."/>
            <person name="Chen M."/>
        </authorList>
    </citation>
    <scope>NUCLEOTIDE SEQUENCE [LARGE SCALE GENOMIC DNA]</scope>
    <source>
        <strain evidence="2">cv. IRGC 101232</strain>
    </source>
</reference>
<protein>
    <submittedName>
        <fullName evidence="2">Uncharacterized protein</fullName>
    </submittedName>
</protein>
<evidence type="ECO:0000313" key="2">
    <source>
        <dbReference type="EnsemblPlants" id="OB12G14710.1"/>
    </source>
</evidence>
<evidence type="ECO:0000256" key="1">
    <source>
        <dbReference type="SAM" id="MobiDB-lite"/>
    </source>
</evidence>
<dbReference type="AlphaFoldDB" id="J3NBW3"/>
<keyword evidence="3" id="KW-1185">Reference proteome</keyword>
<dbReference type="Proteomes" id="UP000006038">
    <property type="component" value="Chromosome 12"/>
</dbReference>
<dbReference type="Gramene" id="OB12G14710.1">
    <property type="protein sequence ID" value="OB12G14710.1"/>
    <property type="gene ID" value="OB12G14710"/>
</dbReference>